<evidence type="ECO:0000313" key="9">
    <source>
        <dbReference type="EMBL" id="MBJ7608225.1"/>
    </source>
</evidence>
<evidence type="ECO:0000256" key="8">
    <source>
        <dbReference type="SAM" id="Phobius"/>
    </source>
</evidence>
<feature type="transmembrane region" description="Helical" evidence="8">
    <location>
        <begin position="167"/>
        <end position="184"/>
    </location>
</feature>
<dbReference type="InterPro" id="IPR050297">
    <property type="entry name" value="LipidA_mod_glycosyltrf_83"/>
</dbReference>
<keyword evidence="3" id="KW-0328">Glycosyltransferase</keyword>
<dbReference type="EMBL" id="JAEKNN010000009">
    <property type="protein sequence ID" value="MBJ7608225.1"/>
    <property type="molecule type" value="Genomic_DNA"/>
</dbReference>
<evidence type="ECO:0000256" key="4">
    <source>
        <dbReference type="ARBA" id="ARBA00022679"/>
    </source>
</evidence>
<gene>
    <name evidence="9" type="ORF">JF887_02180</name>
</gene>
<keyword evidence="4" id="KW-0808">Transferase</keyword>
<comment type="caution">
    <text evidence="9">The sequence shown here is derived from an EMBL/GenBank/DDBJ whole genome shotgun (WGS) entry which is preliminary data.</text>
</comment>
<dbReference type="GO" id="GO:0016763">
    <property type="term" value="F:pentosyltransferase activity"/>
    <property type="evidence" value="ECO:0007669"/>
    <property type="project" value="TreeGrafter"/>
</dbReference>
<keyword evidence="5 8" id="KW-0812">Transmembrane</keyword>
<accession>A0A934NF71</accession>
<evidence type="ECO:0000256" key="2">
    <source>
        <dbReference type="ARBA" id="ARBA00022475"/>
    </source>
</evidence>
<dbReference type="GO" id="GO:0005886">
    <property type="term" value="C:plasma membrane"/>
    <property type="evidence" value="ECO:0007669"/>
    <property type="project" value="UniProtKB-SubCell"/>
</dbReference>
<sequence>MATASAVFPRHVPATRARARRKPSLRKFPFENFILFGLALAFYIVIANFLVFRMHYMIDDAYARTDNAFDVLYTSDPHLGGIGFFWPPLPSFLQLPFLAFNGVWPALVGHGFAGSIEAAAFSAGTAVVINSGLRWAGVVRAMRWVFCLIWVVNPMTIIYAAQGMSEAMFVFFFTASILVFLRWSENRRTSLLPLLGVLAGGGCLCRNEAFAVAFLLGVGVTVQTVRNGGRWREVETELLLYALPAVFVTMLWIGSMAIIMHDPIYWLHANGIGSPSQAAASVPAAGPAIAHPIAPPDPNAGTNRLSAYGLIRFDTYREAATFILGHSLALFPAVVLFIGLVGARLLIKAKRVSGIVLLVLGASIPALDIFIIRGGLAPDIRYQIAIIPFTFLMAIYVLRSLGGRRGAILSTLTALGMVPALAVSTLLTAQTLSNPALAPQEAPLYAALVAGKNVPQATGQRNKIDIGAEVTPKILALDKDTGRILCDSTTCFPVILNAPNPKQFIVTSDEVFEGAAGQPQVYGVEYFLVPPPTGQAAYDRLNVLYPTLWKDGAGFSQLVGSVTGDPMGEWRLYRITGPTGRG</sequence>
<evidence type="ECO:0000256" key="5">
    <source>
        <dbReference type="ARBA" id="ARBA00022692"/>
    </source>
</evidence>
<evidence type="ECO:0000256" key="7">
    <source>
        <dbReference type="ARBA" id="ARBA00023136"/>
    </source>
</evidence>
<evidence type="ECO:0000256" key="6">
    <source>
        <dbReference type="ARBA" id="ARBA00022989"/>
    </source>
</evidence>
<keyword evidence="7 8" id="KW-0472">Membrane</keyword>
<evidence type="ECO:0008006" key="11">
    <source>
        <dbReference type="Google" id="ProtNLM"/>
    </source>
</evidence>
<organism evidence="9 10">
    <name type="scientific">Candidatus Amunia macphersoniae</name>
    <dbReference type="NCBI Taxonomy" id="3127014"/>
    <lineage>
        <taxon>Bacteria</taxon>
        <taxon>Bacillati</taxon>
        <taxon>Candidatus Dormiibacterota</taxon>
        <taxon>Candidatus Dormibacteria</taxon>
        <taxon>Candidatus Aeolococcales</taxon>
        <taxon>Candidatus Aeolococcaceae</taxon>
        <taxon>Candidatus Amunia</taxon>
    </lineage>
</organism>
<feature type="transmembrane region" description="Helical" evidence="8">
    <location>
        <begin position="355"/>
        <end position="374"/>
    </location>
</feature>
<feature type="transmembrane region" description="Helical" evidence="8">
    <location>
        <begin position="30"/>
        <end position="52"/>
    </location>
</feature>
<keyword evidence="6 8" id="KW-1133">Transmembrane helix</keyword>
<reference evidence="9 10" key="1">
    <citation type="submission" date="2020-10" db="EMBL/GenBank/DDBJ databases">
        <title>Ca. Dormibacterota MAGs.</title>
        <authorList>
            <person name="Montgomery K."/>
        </authorList>
    </citation>
    <scope>NUCLEOTIDE SEQUENCE [LARGE SCALE GENOMIC DNA]</scope>
    <source>
        <strain evidence="9">Mitchell_Peninsula_5</strain>
    </source>
</reference>
<dbReference type="GO" id="GO:0009103">
    <property type="term" value="P:lipopolysaccharide biosynthetic process"/>
    <property type="evidence" value="ECO:0007669"/>
    <property type="project" value="UniProtKB-ARBA"/>
</dbReference>
<evidence type="ECO:0000313" key="10">
    <source>
        <dbReference type="Proteomes" id="UP000614410"/>
    </source>
</evidence>
<feature type="transmembrane region" description="Helical" evidence="8">
    <location>
        <begin position="141"/>
        <end position="161"/>
    </location>
</feature>
<feature type="transmembrane region" description="Helical" evidence="8">
    <location>
        <begin position="407"/>
        <end position="427"/>
    </location>
</feature>
<protein>
    <recommendedName>
        <fullName evidence="11">Glycosyltransferase RgtA/B/C/D-like domain-containing protein</fullName>
    </recommendedName>
</protein>
<feature type="transmembrane region" description="Helical" evidence="8">
    <location>
        <begin position="238"/>
        <end position="260"/>
    </location>
</feature>
<proteinExistence type="predicted"/>
<dbReference type="AlphaFoldDB" id="A0A934NF71"/>
<evidence type="ECO:0000256" key="1">
    <source>
        <dbReference type="ARBA" id="ARBA00004651"/>
    </source>
</evidence>
<feature type="transmembrane region" description="Helical" evidence="8">
    <location>
        <begin position="380"/>
        <end position="398"/>
    </location>
</feature>
<evidence type="ECO:0000256" key="3">
    <source>
        <dbReference type="ARBA" id="ARBA00022676"/>
    </source>
</evidence>
<comment type="subcellular location">
    <subcellularLocation>
        <location evidence="1">Cell membrane</location>
        <topology evidence="1">Multi-pass membrane protein</topology>
    </subcellularLocation>
</comment>
<dbReference type="PANTHER" id="PTHR33908">
    <property type="entry name" value="MANNOSYLTRANSFERASE YKCB-RELATED"/>
    <property type="match status" value="1"/>
</dbReference>
<dbReference type="PANTHER" id="PTHR33908:SF11">
    <property type="entry name" value="MEMBRANE PROTEIN"/>
    <property type="match status" value="1"/>
</dbReference>
<name>A0A934NF71_9BACT</name>
<keyword evidence="2" id="KW-1003">Cell membrane</keyword>
<feature type="transmembrane region" description="Helical" evidence="8">
    <location>
        <begin position="319"/>
        <end position="343"/>
    </location>
</feature>
<dbReference type="Proteomes" id="UP000614410">
    <property type="component" value="Unassembled WGS sequence"/>
</dbReference>
<feature type="transmembrane region" description="Helical" evidence="8">
    <location>
        <begin position="103"/>
        <end position="129"/>
    </location>
</feature>